<keyword evidence="2 5" id="KW-0436">Ligase</keyword>
<dbReference type="Pfam" id="PF00501">
    <property type="entry name" value="AMP-binding"/>
    <property type="match status" value="1"/>
</dbReference>
<feature type="domain" description="AMP-dependent synthetase/ligase" evidence="3">
    <location>
        <begin position="34"/>
        <end position="367"/>
    </location>
</feature>
<gene>
    <name evidence="5" type="ORF">C1I89_27465</name>
</gene>
<dbReference type="PROSITE" id="PS00455">
    <property type="entry name" value="AMP_BINDING"/>
    <property type="match status" value="1"/>
</dbReference>
<sequence length="549" mass="59352">MNTTVHQALLDTAARHGARPFLCILPETAQAYGVGAGELSYAQAASAVETLRAAYARAGYGHGHRAGLLLENRPAFFLHWFALNALGVSVVPINPDLRAAELEYLTGHSEIALAVALPERHDDLIAAARRAGRELRVMGPDDVPPPAPFGAPLAGSEPDVLTECALLYTSGTTGRPKGCILPNRYFLHAGGWYARIGGLAALRPGEERMLTPLPLVHMNAMAYSAMAMLLTGGCLIPLDRFHPRTWWDSVRESRATVLHYLGVMPAILMKAEASPRDLQPTIRFGFGAGVDRKLHQPFEARFGFPLLEAWAMTETGAGAVIIANREPRHIGSSCFGREEDDVQVRIVDDAGAEAAIGEPGELLVRHAGDDPRYGFFAGYLKDEAATAQAWEGGWFHTGDIVRREADGALRFVDRKKNVIRRSGENISAVEVESVLMQHPLVKAVAVAAVPDTVRGDEVLACVVPETQPASDAELAEAARSIVQWSLEQLAYYKAPGYVAFVDALPLTTTNKIQRGEMKALAPTLPGTARCVDTCSMKKRPAAQPQEPLR</sequence>
<dbReference type="GO" id="GO:0006631">
    <property type="term" value="P:fatty acid metabolic process"/>
    <property type="evidence" value="ECO:0007669"/>
    <property type="project" value="TreeGrafter"/>
</dbReference>
<evidence type="ECO:0000256" key="2">
    <source>
        <dbReference type="ARBA" id="ARBA00022598"/>
    </source>
</evidence>
<dbReference type="RefSeq" id="WP_102775542.1">
    <property type="nucleotide sequence ID" value="NZ_POQS01000008.1"/>
</dbReference>
<dbReference type="GO" id="GO:0031956">
    <property type="term" value="F:medium-chain fatty acid-CoA ligase activity"/>
    <property type="evidence" value="ECO:0007669"/>
    <property type="project" value="TreeGrafter"/>
</dbReference>
<name>A0A2N8KBA7_9BURK</name>
<dbReference type="PANTHER" id="PTHR43201">
    <property type="entry name" value="ACYL-COA SYNTHETASE"/>
    <property type="match status" value="1"/>
</dbReference>
<evidence type="ECO:0000259" key="3">
    <source>
        <dbReference type="Pfam" id="PF00501"/>
    </source>
</evidence>
<dbReference type="InterPro" id="IPR025110">
    <property type="entry name" value="AMP-bd_C"/>
</dbReference>
<dbReference type="SUPFAM" id="SSF56801">
    <property type="entry name" value="Acetyl-CoA synthetase-like"/>
    <property type="match status" value="1"/>
</dbReference>
<comment type="similarity">
    <text evidence="1">Belongs to the ATP-dependent AMP-binding enzyme family.</text>
</comment>
<dbReference type="InterPro" id="IPR045851">
    <property type="entry name" value="AMP-bd_C_sf"/>
</dbReference>
<feature type="domain" description="AMP-binding enzyme C-terminal" evidence="4">
    <location>
        <begin position="430"/>
        <end position="511"/>
    </location>
</feature>
<dbReference type="InterPro" id="IPR020845">
    <property type="entry name" value="AMP-binding_CS"/>
</dbReference>
<organism evidence="5 6">
    <name type="scientific">Achromobacter pulmonis</name>
    <dbReference type="NCBI Taxonomy" id="1389932"/>
    <lineage>
        <taxon>Bacteria</taxon>
        <taxon>Pseudomonadati</taxon>
        <taxon>Pseudomonadota</taxon>
        <taxon>Betaproteobacteria</taxon>
        <taxon>Burkholderiales</taxon>
        <taxon>Alcaligenaceae</taxon>
        <taxon>Achromobacter</taxon>
    </lineage>
</organism>
<dbReference type="EMBL" id="POQS01000008">
    <property type="protein sequence ID" value="PND30740.1"/>
    <property type="molecule type" value="Genomic_DNA"/>
</dbReference>
<accession>A0A2N8KBA7</accession>
<evidence type="ECO:0000259" key="4">
    <source>
        <dbReference type="Pfam" id="PF13193"/>
    </source>
</evidence>
<dbReference type="Proteomes" id="UP000235994">
    <property type="component" value="Unassembled WGS sequence"/>
</dbReference>
<evidence type="ECO:0000256" key="1">
    <source>
        <dbReference type="ARBA" id="ARBA00006432"/>
    </source>
</evidence>
<dbReference type="InterPro" id="IPR042099">
    <property type="entry name" value="ANL_N_sf"/>
</dbReference>
<dbReference type="Gene3D" id="3.40.50.12780">
    <property type="entry name" value="N-terminal domain of ligase-like"/>
    <property type="match status" value="1"/>
</dbReference>
<comment type="caution">
    <text evidence="5">The sequence shown here is derived from an EMBL/GenBank/DDBJ whole genome shotgun (WGS) entry which is preliminary data.</text>
</comment>
<dbReference type="Pfam" id="PF13193">
    <property type="entry name" value="AMP-binding_C"/>
    <property type="match status" value="1"/>
</dbReference>
<dbReference type="PANTHER" id="PTHR43201:SF5">
    <property type="entry name" value="MEDIUM-CHAIN ACYL-COA LIGASE ACSF2, MITOCHONDRIAL"/>
    <property type="match status" value="1"/>
</dbReference>
<evidence type="ECO:0000313" key="5">
    <source>
        <dbReference type="EMBL" id="PND30740.1"/>
    </source>
</evidence>
<dbReference type="AlphaFoldDB" id="A0A2N8KBA7"/>
<proteinExistence type="inferred from homology"/>
<keyword evidence="6" id="KW-1185">Reference proteome</keyword>
<dbReference type="Gene3D" id="3.30.300.30">
    <property type="match status" value="1"/>
</dbReference>
<reference evidence="5 6" key="1">
    <citation type="submission" date="2018-01" db="EMBL/GenBank/DDBJ databases">
        <title>The draft genome of an aniline degradation strain ANB-1.</title>
        <authorList>
            <person name="Zhang L."/>
            <person name="Jiang J."/>
        </authorList>
    </citation>
    <scope>NUCLEOTIDE SEQUENCE [LARGE SCALE GENOMIC DNA]</scope>
    <source>
        <strain evidence="5 6">ANB-1</strain>
    </source>
</reference>
<protein>
    <submittedName>
        <fullName evidence="5">ATP-dependent acyl-CoA ligase</fullName>
    </submittedName>
</protein>
<evidence type="ECO:0000313" key="6">
    <source>
        <dbReference type="Proteomes" id="UP000235994"/>
    </source>
</evidence>
<dbReference type="InterPro" id="IPR000873">
    <property type="entry name" value="AMP-dep_synth/lig_dom"/>
</dbReference>